<evidence type="ECO:0000313" key="5">
    <source>
        <dbReference type="Proteomes" id="UP001642409"/>
    </source>
</evidence>
<dbReference type="EMBL" id="CAXDID020000131">
    <property type="protein sequence ID" value="CAL6035532.1"/>
    <property type="molecule type" value="Genomic_DNA"/>
</dbReference>
<comment type="caution">
    <text evidence="3">The sequence shown here is derived from an EMBL/GenBank/DDBJ whole genome shotgun (WGS) entry which is preliminary data.</text>
</comment>
<evidence type="ECO:0000256" key="2">
    <source>
        <dbReference type="ARBA" id="ARBA00022737"/>
    </source>
</evidence>
<dbReference type="SUPFAM" id="SSF52058">
    <property type="entry name" value="L domain-like"/>
    <property type="match status" value="1"/>
</dbReference>
<dbReference type="Gene3D" id="3.80.10.10">
    <property type="entry name" value="Ribonuclease Inhibitor"/>
    <property type="match status" value="1"/>
</dbReference>
<sequence>MQPNISAPNSVMKHNHVIESTEDLLKHFGSSKQLEILDSEQMKNLLMMNIPPEVWEDASNINLVSISQEFVQQTKEFTFNYGQIKNIYFISFLTNLTELNLSENYISDISSIYKLKNLKKLELQDNCPQAIIYLTFPAFPNSKT</sequence>
<organism evidence="3">
    <name type="scientific">Hexamita inflata</name>
    <dbReference type="NCBI Taxonomy" id="28002"/>
    <lineage>
        <taxon>Eukaryota</taxon>
        <taxon>Metamonada</taxon>
        <taxon>Diplomonadida</taxon>
        <taxon>Hexamitidae</taxon>
        <taxon>Hexamitinae</taxon>
        <taxon>Hexamita</taxon>
    </lineage>
</organism>
<dbReference type="EMBL" id="CATOUU010000836">
    <property type="protein sequence ID" value="CAI9953091.1"/>
    <property type="molecule type" value="Genomic_DNA"/>
</dbReference>
<evidence type="ECO:0000313" key="3">
    <source>
        <dbReference type="EMBL" id="CAI9953091.1"/>
    </source>
</evidence>
<accession>A0AA86Q9M4</accession>
<dbReference type="InterPro" id="IPR025875">
    <property type="entry name" value="Leu-rich_rpt_4"/>
</dbReference>
<dbReference type="InterPro" id="IPR032675">
    <property type="entry name" value="LRR_dom_sf"/>
</dbReference>
<reference evidence="3" key="1">
    <citation type="submission" date="2023-06" db="EMBL/GenBank/DDBJ databases">
        <authorList>
            <person name="Kurt Z."/>
        </authorList>
    </citation>
    <scope>NUCLEOTIDE SEQUENCE</scope>
</reference>
<reference evidence="4 5" key="2">
    <citation type="submission" date="2024-07" db="EMBL/GenBank/DDBJ databases">
        <authorList>
            <person name="Akdeniz Z."/>
        </authorList>
    </citation>
    <scope>NUCLEOTIDE SEQUENCE [LARGE SCALE GENOMIC DNA]</scope>
</reference>
<keyword evidence="2" id="KW-0677">Repeat</keyword>
<evidence type="ECO:0000313" key="4">
    <source>
        <dbReference type="EMBL" id="CAL6035532.1"/>
    </source>
</evidence>
<proteinExistence type="predicted"/>
<keyword evidence="1" id="KW-0433">Leucine-rich repeat</keyword>
<evidence type="ECO:0000256" key="1">
    <source>
        <dbReference type="ARBA" id="ARBA00022614"/>
    </source>
</evidence>
<dbReference type="Pfam" id="PF12799">
    <property type="entry name" value="LRR_4"/>
    <property type="match status" value="1"/>
</dbReference>
<dbReference type="PROSITE" id="PS51450">
    <property type="entry name" value="LRR"/>
    <property type="match status" value="1"/>
</dbReference>
<dbReference type="AlphaFoldDB" id="A0AA86Q9M4"/>
<dbReference type="Proteomes" id="UP001642409">
    <property type="component" value="Unassembled WGS sequence"/>
</dbReference>
<gene>
    <name evidence="4" type="ORF">HINF_LOCUS35975</name>
    <name evidence="3" type="ORF">HINF_LOCUS40736</name>
</gene>
<name>A0AA86Q9M4_9EUKA</name>
<protein>
    <submittedName>
        <fullName evidence="3">Leucine rich repeat 4</fullName>
    </submittedName>
    <submittedName>
        <fullName evidence="4">Leucine_rich repeat 4</fullName>
    </submittedName>
</protein>
<dbReference type="InterPro" id="IPR001611">
    <property type="entry name" value="Leu-rich_rpt"/>
</dbReference>
<keyword evidence="5" id="KW-1185">Reference proteome</keyword>